<sequence length="209" mass="21748">MRLAVIGAAGRIGSRIVTEARGRGHEVTSVVRTGGDADHVVVADVFDPSAVAAAVAGADVVVNAAGHAAQLDDAGFYVRAARSVVAALRTLDPPPRLIVVGGFGSLRDPAGGQYADRPGLPVQAAPEIVGQRDALTYYRDVEDLYWTYVSPPPGGIAPGERTGTFQLARDTIGDREVSSTLVSMEDYAIAVVDEAVHARHPHACVVVMG</sequence>
<feature type="domain" description="NAD(P)-binding" evidence="1">
    <location>
        <begin position="7"/>
        <end position="178"/>
    </location>
</feature>
<evidence type="ECO:0000313" key="2">
    <source>
        <dbReference type="EMBL" id="GIJ68053.1"/>
    </source>
</evidence>
<evidence type="ECO:0000313" key="3">
    <source>
        <dbReference type="Proteomes" id="UP000635606"/>
    </source>
</evidence>
<evidence type="ECO:0000259" key="1">
    <source>
        <dbReference type="Pfam" id="PF13460"/>
    </source>
</evidence>
<comment type="caution">
    <text evidence="2">The sequence shown here is derived from an EMBL/GenBank/DDBJ whole genome shotgun (WGS) entry which is preliminary data.</text>
</comment>
<protein>
    <recommendedName>
        <fullName evidence="1">NAD(P)-binding domain-containing protein</fullName>
    </recommendedName>
</protein>
<keyword evidence="3" id="KW-1185">Reference proteome</keyword>
<dbReference type="PANTHER" id="PTHR43355">
    <property type="entry name" value="FLAVIN REDUCTASE (NADPH)"/>
    <property type="match status" value="1"/>
</dbReference>
<name>A0A8J4EB39_9ACTN</name>
<dbReference type="Gene3D" id="3.40.50.720">
    <property type="entry name" value="NAD(P)-binding Rossmann-like Domain"/>
    <property type="match status" value="1"/>
</dbReference>
<accession>A0A8J4EB39</accession>
<dbReference type="SUPFAM" id="SSF51735">
    <property type="entry name" value="NAD(P)-binding Rossmann-fold domains"/>
    <property type="match status" value="1"/>
</dbReference>
<dbReference type="Proteomes" id="UP000635606">
    <property type="component" value="Unassembled WGS sequence"/>
</dbReference>
<dbReference type="PANTHER" id="PTHR43355:SF2">
    <property type="entry name" value="FLAVIN REDUCTASE (NADPH)"/>
    <property type="match status" value="1"/>
</dbReference>
<dbReference type="EMBL" id="BOPH01000036">
    <property type="protein sequence ID" value="GIJ68053.1"/>
    <property type="molecule type" value="Genomic_DNA"/>
</dbReference>
<proteinExistence type="predicted"/>
<organism evidence="2 3">
    <name type="scientific">Virgisporangium ochraceum</name>
    <dbReference type="NCBI Taxonomy" id="65505"/>
    <lineage>
        <taxon>Bacteria</taxon>
        <taxon>Bacillati</taxon>
        <taxon>Actinomycetota</taxon>
        <taxon>Actinomycetes</taxon>
        <taxon>Micromonosporales</taxon>
        <taxon>Micromonosporaceae</taxon>
        <taxon>Virgisporangium</taxon>
    </lineage>
</organism>
<reference evidence="2" key="1">
    <citation type="submission" date="2021-01" db="EMBL/GenBank/DDBJ databases">
        <title>Whole genome shotgun sequence of Virgisporangium ochraceum NBRC 16418.</title>
        <authorList>
            <person name="Komaki H."/>
            <person name="Tamura T."/>
        </authorList>
    </citation>
    <scope>NUCLEOTIDE SEQUENCE</scope>
    <source>
        <strain evidence="2">NBRC 16418</strain>
    </source>
</reference>
<dbReference type="Pfam" id="PF13460">
    <property type="entry name" value="NAD_binding_10"/>
    <property type="match status" value="1"/>
</dbReference>
<dbReference type="InterPro" id="IPR051606">
    <property type="entry name" value="Polyketide_Oxido-like"/>
</dbReference>
<dbReference type="InterPro" id="IPR016040">
    <property type="entry name" value="NAD(P)-bd_dom"/>
</dbReference>
<dbReference type="InterPro" id="IPR036291">
    <property type="entry name" value="NAD(P)-bd_dom_sf"/>
</dbReference>
<dbReference type="GO" id="GO:0016646">
    <property type="term" value="F:oxidoreductase activity, acting on the CH-NH group of donors, NAD or NADP as acceptor"/>
    <property type="evidence" value="ECO:0007669"/>
    <property type="project" value="TreeGrafter"/>
</dbReference>
<dbReference type="AlphaFoldDB" id="A0A8J4EB39"/>
<dbReference type="RefSeq" id="WP_203928006.1">
    <property type="nucleotide sequence ID" value="NZ_BOPH01000036.1"/>
</dbReference>
<gene>
    <name evidence="2" type="ORF">Voc01_029700</name>
</gene>